<dbReference type="AlphaFoldDB" id="A0A9E7E815"/>
<evidence type="ECO:0000256" key="3">
    <source>
        <dbReference type="ARBA" id="ARBA00022605"/>
    </source>
</evidence>
<evidence type="ECO:0000256" key="8">
    <source>
        <dbReference type="RuleBase" id="RU363071"/>
    </source>
</evidence>
<evidence type="ECO:0000256" key="5">
    <source>
        <dbReference type="ARBA" id="ARBA00023141"/>
    </source>
</evidence>
<reference evidence="10" key="1">
    <citation type="submission" date="2022-05" db="EMBL/GenBank/DDBJ databases">
        <title>The Musa troglodytarum L. genome provides insights into the mechanism of non-climacteric behaviour and enrichment of carotenoids.</title>
        <authorList>
            <person name="Wang J."/>
        </authorList>
    </citation>
    <scope>NUCLEOTIDE SEQUENCE</scope>
    <source>
        <tissue evidence="10">Leaf</tissue>
    </source>
</reference>
<sequence>KTCRIRPRRSISSVHAVEPAKTPVVTKKPDTTPAPSRRWAVDRWKAKKAPQLSEYLDEKELWEVLRMIESFPPIVFAEEAGHLADAAVGQVFLLQGGDCAESFEEFNANK</sequence>
<keyword evidence="8" id="KW-0150">Chloroplast</keyword>
<evidence type="ECO:0000313" key="10">
    <source>
        <dbReference type="EMBL" id="URD72125.1"/>
    </source>
</evidence>
<dbReference type="EC" id="2.5.1.54" evidence="8"/>
<keyword evidence="4 8" id="KW-0808">Transferase</keyword>
<dbReference type="InterPro" id="IPR013785">
    <property type="entry name" value="Aldolase_TIM"/>
</dbReference>
<gene>
    <name evidence="10" type="ORF">MUK42_09270</name>
</gene>
<dbReference type="GO" id="GO:0003849">
    <property type="term" value="F:3-deoxy-7-phosphoheptulonate synthase activity"/>
    <property type="evidence" value="ECO:0007669"/>
    <property type="project" value="UniProtKB-EC"/>
</dbReference>
<organism evidence="10 11">
    <name type="scientific">Musa troglodytarum</name>
    <name type="common">fe'i banana</name>
    <dbReference type="NCBI Taxonomy" id="320322"/>
    <lineage>
        <taxon>Eukaryota</taxon>
        <taxon>Viridiplantae</taxon>
        <taxon>Streptophyta</taxon>
        <taxon>Embryophyta</taxon>
        <taxon>Tracheophyta</taxon>
        <taxon>Spermatophyta</taxon>
        <taxon>Magnoliopsida</taxon>
        <taxon>Liliopsida</taxon>
        <taxon>Zingiberales</taxon>
        <taxon>Musaceae</taxon>
        <taxon>Musa</taxon>
    </lineage>
</organism>
<keyword evidence="8" id="KW-0934">Plastid</keyword>
<dbReference type="Pfam" id="PF01474">
    <property type="entry name" value="DAHP_synth_2"/>
    <property type="match status" value="1"/>
</dbReference>
<keyword evidence="11" id="KW-1185">Reference proteome</keyword>
<keyword evidence="5 8" id="KW-0057">Aromatic amino acid biosynthesis</keyword>
<comment type="subcellular location">
    <subcellularLocation>
        <location evidence="8">Plastid</location>
        <location evidence="8">Chloroplast</location>
    </subcellularLocation>
</comment>
<comment type="cofactor">
    <cofactor evidence="7">
        <name>Mn(2+)</name>
        <dbReference type="ChEBI" id="CHEBI:29035"/>
    </cofactor>
    <cofactor evidence="7">
        <name>Co(2+)</name>
        <dbReference type="ChEBI" id="CHEBI:48828"/>
    </cofactor>
    <cofactor evidence="7">
        <name>Cd(2+)</name>
        <dbReference type="ChEBI" id="CHEBI:48775"/>
    </cofactor>
    <text evidence="7">Binds 1 divalent cation per subunit. The enzyme is active with manganese, cobalt or cadmium ions.</text>
</comment>
<dbReference type="OrthoDB" id="2338at2759"/>
<protein>
    <recommendedName>
        <fullName evidence="8">Phospho-2-dehydro-3-deoxyheptonate aldolase</fullName>
        <ecNumber evidence="8">2.5.1.54</ecNumber>
    </recommendedName>
</protein>
<name>A0A9E7E815_9LILI</name>
<comment type="similarity">
    <text evidence="2 8">Belongs to the class-II DAHP synthase family.</text>
</comment>
<keyword evidence="7" id="KW-0464">Manganese</keyword>
<evidence type="ECO:0000256" key="7">
    <source>
        <dbReference type="PIRSR" id="PIRSR602480-1"/>
    </source>
</evidence>
<keyword evidence="3 8" id="KW-0028">Amino-acid biosynthesis</keyword>
<feature type="binding site" evidence="7">
    <location>
        <position position="99"/>
    </location>
    <ligand>
        <name>Mn(2+)</name>
        <dbReference type="ChEBI" id="CHEBI:29035"/>
    </ligand>
</feature>
<dbReference type="EMBL" id="CP097502">
    <property type="protein sequence ID" value="URD72125.1"/>
    <property type="molecule type" value="Genomic_DNA"/>
</dbReference>
<dbReference type="PANTHER" id="PTHR21337">
    <property type="entry name" value="PHOSPHO-2-DEHYDRO-3-DEOXYHEPTONATE ALDOLASE 1, 2"/>
    <property type="match status" value="1"/>
</dbReference>
<comment type="pathway">
    <text evidence="1 8">Metabolic intermediate biosynthesis; chorismate biosynthesis; chorismate from D-erythrose 4-phosphate and phosphoenolpyruvate: step 1/7.</text>
</comment>
<dbReference type="InterPro" id="IPR002480">
    <property type="entry name" value="DAHP_synth_2"/>
</dbReference>
<proteinExistence type="inferred from homology"/>
<dbReference type="SUPFAM" id="SSF51569">
    <property type="entry name" value="Aldolase"/>
    <property type="match status" value="1"/>
</dbReference>
<dbReference type="GO" id="GO:0009073">
    <property type="term" value="P:aromatic amino acid family biosynthetic process"/>
    <property type="evidence" value="ECO:0007669"/>
    <property type="project" value="UniProtKB-KW"/>
</dbReference>
<keyword evidence="7" id="KW-0104">Cadmium</keyword>
<evidence type="ECO:0000256" key="4">
    <source>
        <dbReference type="ARBA" id="ARBA00022679"/>
    </source>
</evidence>
<evidence type="ECO:0000256" key="2">
    <source>
        <dbReference type="ARBA" id="ARBA00008911"/>
    </source>
</evidence>
<keyword evidence="8" id="KW-0809">Transit peptide</keyword>
<evidence type="ECO:0000256" key="6">
    <source>
        <dbReference type="ARBA" id="ARBA00047508"/>
    </source>
</evidence>
<accession>A0A9E7E815</accession>
<dbReference type="GO" id="GO:0009507">
    <property type="term" value="C:chloroplast"/>
    <property type="evidence" value="ECO:0007669"/>
    <property type="project" value="UniProtKB-SubCell"/>
</dbReference>
<dbReference type="PANTHER" id="PTHR21337:SF0">
    <property type="entry name" value="PHOSPHO-2-DEHYDRO-3-DEOXYHEPTONATE ALDOLASE"/>
    <property type="match status" value="1"/>
</dbReference>
<keyword evidence="7" id="KW-0170">Cobalt</keyword>
<evidence type="ECO:0000256" key="1">
    <source>
        <dbReference type="ARBA" id="ARBA00004688"/>
    </source>
</evidence>
<feature type="region of interest" description="Disordered" evidence="9">
    <location>
        <begin position="16"/>
        <end position="38"/>
    </location>
</feature>
<dbReference type="GO" id="GO:0008652">
    <property type="term" value="P:amino acid biosynthetic process"/>
    <property type="evidence" value="ECO:0007669"/>
    <property type="project" value="UniProtKB-KW"/>
</dbReference>
<comment type="catalytic activity">
    <reaction evidence="6 8">
        <text>D-erythrose 4-phosphate + phosphoenolpyruvate + H2O = 7-phospho-2-dehydro-3-deoxy-D-arabino-heptonate + phosphate</text>
        <dbReference type="Rhea" id="RHEA:14717"/>
        <dbReference type="ChEBI" id="CHEBI:15377"/>
        <dbReference type="ChEBI" id="CHEBI:16897"/>
        <dbReference type="ChEBI" id="CHEBI:43474"/>
        <dbReference type="ChEBI" id="CHEBI:58394"/>
        <dbReference type="ChEBI" id="CHEBI:58702"/>
        <dbReference type="EC" id="2.5.1.54"/>
    </reaction>
</comment>
<feature type="non-terminal residue" evidence="10">
    <location>
        <position position="1"/>
    </location>
</feature>
<feature type="compositionally biased region" description="Low complexity" evidence="9">
    <location>
        <begin position="19"/>
        <end position="35"/>
    </location>
</feature>
<evidence type="ECO:0000313" key="11">
    <source>
        <dbReference type="Proteomes" id="UP001055439"/>
    </source>
</evidence>
<dbReference type="Gene3D" id="3.20.20.70">
    <property type="entry name" value="Aldolase class I"/>
    <property type="match status" value="1"/>
</dbReference>
<dbReference type="Proteomes" id="UP001055439">
    <property type="component" value="Chromosome 1"/>
</dbReference>
<evidence type="ECO:0000256" key="9">
    <source>
        <dbReference type="SAM" id="MobiDB-lite"/>
    </source>
</evidence>